<gene>
    <name evidence="2" type="ORF">CASFOL_041178</name>
</gene>
<reference evidence="3" key="1">
    <citation type="journal article" date="2024" name="IScience">
        <title>Strigolactones Initiate the Formation of Haustorium-like Structures in Castilleja.</title>
        <authorList>
            <person name="Buerger M."/>
            <person name="Peterson D."/>
            <person name="Chory J."/>
        </authorList>
    </citation>
    <scope>NUCLEOTIDE SEQUENCE [LARGE SCALE GENOMIC DNA]</scope>
</reference>
<dbReference type="Proteomes" id="UP001632038">
    <property type="component" value="Unassembled WGS sequence"/>
</dbReference>
<evidence type="ECO:0000256" key="1">
    <source>
        <dbReference type="SAM" id="MobiDB-lite"/>
    </source>
</evidence>
<evidence type="ECO:0000313" key="2">
    <source>
        <dbReference type="EMBL" id="KAL3615517.1"/>
    </source>
</evidence>
<feature type="compositionally biased region" description="Polar residues" evidence="1">
    <location>
        <begin position="11"/>
        <end position="40"/>
    </location>
</feature>
<organism evidence="2 3">
    <name type="scientific">Castilleja foliolosa</name>
    <dbReference type="NCBI Taxonomy" id="1961234"/>
    <lineage>
        <taxon>Eukaryota</taxon>
        <taxon>Viridiplantae</taxon>
        <taxon>Streptophyta</taxon>
        <taxon>Embryophyta</taxon>
        <taxon>Tracheophyta</taxon>
        <taxon>Spermatophyta</taxon>
        <taxon>Magnoliopsida</taxon>
        <taxon>eudicotyledons</taxon>
        <taxon>Gunneridae</taxon>
        <taxon>Pentapetalae</taxon>
        <taxon>asterids</taxon>
        <taxon>lamiids</taxon>
        <taxon>Lamiales</taxon>
        <taxon>Orobanchaceae</taxon>
        <taxon>Pedicularideae</taxon>
        <taxon>Castillejinae</taxon>
        <taxon>Castilleja</taxon>
    </lineage>
</organism>
<keyword evidence="3" id="KW-1185">Reference proteome</keyword>
<feature type="compositionally biased region" description="Low complexity" evidence="1">
    <location>
        <begin position="54"/>
        <end position="79"/>
    </location>
</feature>
<dbReference type="EMBL" id="JAVIJP010000100">
    <property type="protein sequence ID" value="KAL3615517.1"/>
    <property type="molecule type" value="Genomic_DNA"/>
</dbReference>
<proteinExistence type="predicted"/>
<accession>A0ABD3BE04</accession>
<protein>
    <submittedName>
        <fullName evidence="2">Uncharacterized protein</fullName>
    </submittedName>
</protein>
<dbReference type="AlphaFoldDB" id="A0ABD3BE04"/>
<feature type="region of interest" description="Disordered" evidence="1">
    <location>
        <begin position="1"/>
        <end position="90"/>
    </location>
</feature>
<sequence length="106" mass="11093">MVVALGPGKFYSSSLHGRVSTPTSSLTMSGSTNHTPSWIHSSPGPKRLTGPWEASISSTTASKAASRATSRGSALSATRPLTNRRSIRIPSRLHPIVPKMIARAAG</sequence>
<evidence type="ECO:0000313" key="3">
    <source>
        <dbReference type="Proteomes" id="UP001632038"/>
    </source>
</evidence>
<comment type="caution">
    <text evidence="2">The sequence shown here is derived from an EMBL/GenBank/DDBJ whole genome shotgun (WGS) entry which is preliminary data.</text>
</comment>
<name>A0ABD3BE04_9LAMI</name>